<evidence type="ECO:0000256" key="9">
    <source>
        <dbReference type="ARBA" id="ARBA00034075"/>
    </source>
</evidence>
<dbReference type="InterPro" id="IPR029058">
    <property type="entry name" value="AB_hydrolase_fold"/>
</dbReference>
<evidence type="ECO:0000256" key="1">
    <source>
        <dbReference type="ARBA" id="ARBA00006249"/>
    </source>
</evidence>
<evidence type="ECO:0000256" key="8">
    <source>
        <dbReference type="ARBA" id="ARBA00023157"/>
    </source>
</evidence>
<gene>
    <name evidence="11" type="ORF">FLAG1_07324</name>
</gene>
<dbReference type="AlphaFoldDB" id="A0A0M9ETY3"/>
<keyword evidence="7" id="KW-0106">Calcium</keyword>
<comment type="caution">
    <text evidence="11">The sequence shown here is derived from an EMBL/GenBank/DDBJ whole genome shotgun (WGS) entry which is preliminary data.</text>
</comment>
<dbReference type="EMBL" id="JXCE01000168">
    <property type="protein sequence ID" value="KPA39829.1"/>
    <property type="molecule type" value="Genomic_DNA"/>
</dbReference>
<comment type="catalytic activity">
    <reaction evidence="9">
        <text>feruloyl-polysaccharide + H2O = ferulate + polysaccharide.</text>
        <dbReference type="EC" id="3.1.1.73"/>
    </reaction>
</comment>
<keyword evidence="8" id="KW-1015">Disulfide bond</keyword>
<evidence type="ECO:0000256" key="4">
    <source>
        <dbReference type="ARBA" id="ARBA00022723"/>
    </source>
</evidence>
<keyword evidence="3" id="KW-0119">Carbohydrate metabolism</keyword>
<dbReference type="GO" id="GO:0030600">
    <property type="term" value="F:feruloyl esterase activity"/>
    <property type="evidence" value="ECO:0007669"/>
    <property type="project" value="UniProtKB-ARBA"/>
</dbReference>
<keyword evidence="5" id="KW-0732">Signal</keyword>
<evidence type="ECO:0000313" key="11">
    <source>
        <dbReference type="EMBL" id="KPA39829.1"/>
    </source>
</evidence>
<dbReference type="PANTHER" id="PTHR33938:SF15">
    <property type="entry name" value="FERULOYL ESTERASE B-RELATED"/>
    <property type="match status" value="1"/>
</dbReference>
<reference evidence="11 12" key="1">
    <citation type="submission" date="2015-04" db="EMBL/GenBank/DDBJ databases">
        <title>The draft genome sequence of Fusarium langsethiae, a T-2/HT-2 mycotoxin producer.</title>
        <authorList>
            <person name="Lysoe E."/>
            <person name="Divon H.H."/>
            <person name="Terzi V."/>
            <person name="Orru L."/>
            <person name="Lamontanara A."/>
            <person name="Kolseth A.-K."/>
            <person name="Frandsen R.J."/>
            <person name="Nielsen K."/>
            <person name="Thrane U."/>
        </authorList>
    </citation>
    <scope>NUCLEOTIDE SEQUENCE [LARGE SCALE GENOMIC DNA]</scope>
    <source>
        <strain evidence="11 12">Fl201059</strain>
    </source>
</reference>
<comment type="similarity">
    <text evidence="1 10">Belongs to the tannase family.</text>
</comment>
<evidence type="ECO:0000256" key="5">
    <source>
        <dbReference type="ARBA" id="ARBA00022729"/>
    </source>
</evidence>
<protein>
    <recommendedName>
        <fullName evidence="10">Carboxylic ester hydrolase</fullName>
        <ecNumber evidence="10">3.1.1.-</ecNumber>
    </recommendedName>
</protein>
<keyword evidence="4" id="KW-0479">Metal-binding</keyword>
<keyword evidence="2" id="KW-0719">Serine esterase</keyword>
<evidence type="ECO:0000256" key="7">
    <source>
        <dbReference type="ARBA" id="ARBA00022837"/>
    </source>
</evidence>
<evidence type="ECO:0000256" key="6">
    <source>
        <dbReference type="ARBA" id="ARBA00022801"/>
    </source>
</evidence>
<keyword evidence="12" id="KW-1185">Reference proteome</keyword>
<dbReference type="SUPFAM" id="SSF53474">
    <property type="entry name" value="alpha/beta-Hydrolases"/>
    <property type="match status" value="1"/>
</dbReference>
<proteinExistence type="inferred from homology"/>
<dbReference type="Gene3D" id="3.40.50.1820">
    <property type="entry name" value="alpha/beta hydrolase"/>
    <property type="match status" value="1"/>
</dbReference>
<keyword evidence="6 10" id="KW-0378">Hydrolase</keyword>
<keyword evidence="3" id="KW-0858">Xylan degradation</keyword>
<evidence type="ECO:0000256" key="10">
    <source>
        <dbReference type="RuleBase" id="RU361238"/>
    </source>
</evidence>
<dbReference type="Proteomes" id="UP000037904">
    <property type="component" value="Unassembled WGS sequence"/>
</dbReference>
<keyword evidence="3" id="KW-0624">Polysaccharide degradation</keyword>
<dbReference type="GO" id="GO:0046872">
    <property type="term" value="F:metal ion binding"/>
    <property type="evidence" value="ECO:0007669"/>
    <property type="project" value="UniProtKB-KW"/>
</dbReference>
<dbReference type="OrthoDB" id="3039123at2759"/>
<dbReference type="EC" id="3.1.1.-" evidence="10"/>
<evidence type="ECO:0000256" key="3">
    <source>
        <dbReference type="ARBA" id="ARBA00022651"/>
    </source>
</evidence>
<dbReference type="PANTHER" id="PTHR33938">
    <property type="entry name" value="FERULOYL ESTERASE B-RELATED"/>
    <property type="match status" value="1"/>
</dbReference>
<name>A0A0M9ETY3_FUSLA</name>
<organism evidence="11 12">
    <name type="scientific">Fusarium langsethiae</name>
    <dbReference type="NCBI Taxonomy" id="179993"/>
    <lineage>
        <taxon>Eukaryota</taxon>
        <taxon>Fungi</taxon>
        <taxon>Dikarya</taxon>
        <taxon>Ascomycota</taxon>
        <taxon>Pezizomycotina</taxon>
        <taxon>Sordariomycetes</taxon>
        <taxon>Hypocreomycetidae</taxon>
        <taxon>Hypocreales</taxon>
        <taxon>Nectriaceae</taxon>
        <taxon>Fusarium</taxon>
    </lineage>
</organism>
<evidence type="ECO:0000256" key="2">
    <source>
        <dbReference type="ARBA" id="ARBA00022487"/>
    </source>
</evidence>
<dbReference type="InterPro" id="IPR011118">
    <property type="entry name" value="Tannase/feruloyl_esterase"/>
</dbReference>
<dbReference type="Pfam" id="PF07519">
    <property type="entry name" value="Tannase"/>
    <property type="match status" value="1"/>
</dbReference>
<evidence type="ECO:0000313" key="12">
    <source>
        <dbReference type="Proteomes" id="UP000037904"/>
    </source>
</evidence>
<sequence length="461" mass="49453">MTNNYTAGSLVCSAENLVAPDIFGTQVLNISASMVTNFTTSVSGDLNFHHGPVEVENVDFCNITVSYTHPGQDDMVTVEAWLPLEWNGRLQGVGGGGLVAGRFVISDALMSGAGQKPEFSYFNGCSQGGRQGLMLAQRYPDAYDGIASSAPAINWNQFINGIFWPQLIMNMMGEYPAPCELHEIAMAATAACDGQDGVLDGIVSDVGSCKFDPFTLVGTSFDCAGTQMKISEAAAAVSNATWSGPKSVNGNFLWHGVAPGSNITALDAMGQGPAITTCSGNGTCTGVPFSVYTDWVSVYVERNLNMNFTTLTHDEYDRIFESSLLQYSHINGDDTNLAPFFKRGGKILGYHGTLDALIPLQGTLDYYDSVAAVVPDVHDHYRMFEAPGVGHCFGGHGGQPQTSFDALRAWVENGTVPDTLPVSFTDKNGTLNSRFLCPYPKKVRYNGEGNTLLETSYTCEV</sequence>
<accession>A0A0M9ETY3</accession>